<evidence type="ECO:0000256" key="1">
    <source>
        <dbReference type="ARBA" id="ARBA00022884"/>
    </source>
</evidence>
<reference evidence="5" key="2">
    <citation type="journal article" date="2023" name="IMA Fungus">
        <title>Comparative genomic study of the Penicillium genus elucidates a diverse pangenome and 15 lateral gene transfer events.</title>
        <authorList>
            <person name="Petersen C."/>
            <person name="Sorensen T."/>
            <person name="Nielsen M.R."/>
            <person name="Sondergaard T.E."/>
            <person name="Sorensen J.L."/>
            <person name="Fitzpatrick D.A."/>
            <person name="Frisvad J.C."/>
            <person name="Nielsen K.L."/>
        </authorList>
    </citation>
    <scope>NUCLEOTIDE SEQUENCE</scope>
    <source>
        <strain evidence="5">IBT 16125</strain>
    </source>
</reference>
<dbReference type="Gene3D" id="3.30.70.330">
    <property type="match status" value="2"/>
</dbReference>
<protein>
    <recommendedName>
        <fullName evidence="4">RRM domain-containing protein</fullName>
    </recommendedName>
</protein>
<feature type="region of interest" description="Disordered" evidence="3">
    <location>
        <begin position="248"/>
        <end position="284"/>
    </location>
</feature>
<feature type="compositionally biased region" description="Acidic residues" evidence="3">
    <location>
        <begin position="250"/>
        <end position="267"/>
    </location>
</feature>
<evidence type="ECO:0000256" key="2">
    <source>
        <dbReference type="PROSITE-ProRule" id="PRU00176"/>
    </source>
</evidence>
<reference evidence="5" key="1">
    <citation type="submission" date="2022-12" db="EMBL/GenBank/DDBJ databases">
        <authorList>
            <person name="Petersen C."/>
        </authorList>
    </citation>
    <scope>NUCLEOTIDE SEQUENCE</scope>
    <source>
        <strain evidence="5">IBT 16125</strain>
    </source>
</reference>
<dbReference type="InterPro" id="IPR000504">
    <property type="entry name" value="RRM_dom"/>
</dbReference>
<feature type="compositionally biased region" description="Basic and acidic residues" evidence="3">
    <location>
        <begin position="43"/>
        <end position="66"/>
    </location>
</feature>
<dbReference type="EMBL" id="JAPVEA010000002">
    <property type="protein sequence ID" value="KAJ5460227.1"/>
    <property type="molecule type" value="Genomic_DNA"/>
</dbReference>
<keyword evidence="1 2" id="KW-0694">RNA-binding</keyword>
<accession>A0AAD6CBT0</accession>
<gene>
    <name evidence="5" type="ORF">N7458_001779</name>
</gene>
<evidence type="ECO:0000256" key="3">
    <source>
        <dbReference type="SAM" id="MobiDB-lite"/>
    </source>
</evidence>
<dbReference type="Pfam" id="PF00076">
    <property type="entry name" value="RRM_1"/>
    <property type="match status" value="2"/>
</dbReference>
<organism evidence="5 6">
    <name type="scientific">Penicillium daleae</name>
    <dbReference type="NCBI Taxonomy" id="63821"/>
    <lineage>
        <taxon>Eukaryota</taxon>
        <taxon>Fungi</taxon>
        <taxon>Dikarya</taxon>
        <taxon>Ascomycota</taxon>
        <taxon>Pezizomycotina</taxon>
        <taxon>Eurotiomycetes</taxon>
        <taxon>Eurotiomycetidae</taxon>
        <taxon>Eurotiales</taxon>
        <taxon>Aspergillaceae</taxon>
        <taxon>Penicillium</taxon>
    </lineage>
</organism>
<feature type="region of interest" description="Disordered" evidence="3">
    <location>
        <begin position="307"/>
        <end position="378"/>
    </location>
</feature>
<feature type="compositionally biased region" description="Basic and acidic residues" evidence="3">
    <location>
        <begin position="347"/>
        <end position="360"/>
    </location>
</feature>
<feature type="compositionally biased region" description="Basic residues" evidence="3">
    <location>
        <begin position="33"/>
        <end position="42"/>
    </location>
</feature>
<dbReference type="SMART" id="SM00360">
    <property type="entry name" value="RRM"/>
    <property type="match status" value="2"/>
</dbReference>
<feature type="domain" description="RRM" evidence="4">
    <location>
        <begin position="185"/>
        <end position="305"/>
    </location>
</feature>
<feature type="region of interest" description="Disordered" evidence="3">
    <location>
        <begin position="161"/>
        <end position="184"/>
    </location>
</feature>
<dbReference type="InterPro" id="IPR035979">
    <property type="entry name" value="RBD_domain_sf"/>
</dbReference>
<dbReference type="FunFam" id="3.30.70.330:FF:000594">
    <property type="entry name" value="RNA binding protein Rnp24"/>
    <property type="match status" value="1"/>
</dbReference>
<proteinExistence type="predicted"/>
<evidence type="ECO:0000313" key="5">
    <source>
        <dbReference type="EMBL" id="KAJ5460227.1"/>
    </source>
</evidence>
<dbReference type="GO" id="GO:0008143">
    <property type="term" value="F:poly(A) binding"/>
    <property type="evidence" value="ECO:0007669"/>
    <property type="project" value="TreeGrafter"/>
</dbReference>
<comment type="caution">
    <text evidence="5">The sequence shown here is derived from an EMBL/GenBank/DDBJ whole genome shotgun (WGS) entry which is preliminary data.</text>
</comment>
<dbReference type="PANTHER" id="PTHR23236">
    <property type="entry name" value="EUKARYOTIC TRANSLATION INITIATION FACTOR 4B/4H"/>
    <property type="match status" value="1"/>
</dbReference>
<dbReference type="PROSITE" id="PS50102">
    <property type="entry name" value="RRM"/>
    <property type="match status" value="2"/>
</dbReference>
<evidence type="ECO:0000313" key="6">
    <source>
        <dbReference type="Proteomes" id="UP001213681"/>
    </source>
</evidence>
<feature type="region of interest" description="Disordered" evidence="3">
    <location>
        <begin position="1"/>
        <end position="66"/>
    </location>
</feature>
<feature type="domain" description="RRM" evidence="4">
    <location>
        <begin position="74"/>
        <end position="159"/>
    </location>
</feature>
<dbReference type="Proteomes" id="UP001213681">
    <property type="component" value="Unassembled WGS sequence"/>
</dbReference>
<name>A0AAD6CBT0_9EURO</name>
<feature type="compositionally biased region" description="Basic residues" evidence="3">
    <location>
        <begin position="271"/>
        <end position="284"/>
    </location>
</feature>
<dbReference type="GeneID" id="81595405"/>
<dbReference type="SUPFAM" id="SSF54928">
    <property type="entry name" value="RNA-binding domain, RBD"/>
    <property type="match status" value="2"/>
</dbReference>
<dbReference type="PANTHER" id="PTHR23236:SF12">
    <property type="entry name" value="EUKARYOTIC INITIATION FACTOR 4B-RELATED"/>
    <property type="match status" value="1"/>
</dbReference>
<evidence type="ECO:0000259" key="4">
    <source>
        <dbReference type="PROSITE" id="PS50102"/>
    </source>
</evidence>
<sequence>MTEVADPSQKKRKLQDGPELEIDISAPEPPSKKALRKAKKVKKTDGEADDTGKPQTEKVESKDAADAQAKRSQYGVWIGNLSFNTTKDDLRQFFIDNCSFSNDTITRVHMPNGAEKFGRPQNKGFAYVDFSTEKALEEAIGLSEQLLTGRRVLIKNANSFEGRPEKTADQGNAATSAKPGNPPSKRIFVGNLSFDVTKESLEEHFAKCGTVANVHMATFQDTGKCKGYAWVEFEEIAASEAAVRGFVMEKEEEEEEEESSDSSDSDEESKKPKKKAKKKAKKPYQRRIWVNQLLGRRMRMEFAEDASTRYKKRFGKDGEGKKNGQPAITEEGAEPSEEQPRVRKQRRPDIDESRYSKETVQRLSGAIVEAQGKKVTFD</sequence>
<keyword evidence="6" id="KW-1185">Reference proteome</keyword>
<dbReference type="InterPro" id="IPR012677">
    <property type="entry name" value="Nucleotide-bd_a/b_plait_sf"/>
</dbReference>
<dbReference type="RefSeq" id="XP_056769269.1">
    <property type="nucleotide sequence ID" value="XM_056905162.1"/>
</dbReference>
<dbReference type="AlphaFoldDB" id="A0AAD6CBT0"/>